<dbReference type="PROSITE" id="PS50222">
    <property type="entry name" value="EF_HAND_2"/>
    <property type="match status" value="3"/>
</dbReference>
<keyword evidence="1 4" id="KW-0677">Repeat</keyword>
<dbReference type="Proteomes" id="UP000002051">
    <property type="component" value="Unassembled WGS sequence"/>
</dbReference>
<dbReference type="PANTHER" id="PTHR23056">
    <property type="entry name" value="CALCINEURIN B"/>
    <property type="match status" value="1"/>
</dbReference>
<dbReference type="EMBL" id="CM001217">
    <property type="protein sequence ID" value="AES59271.1"/>
    <property type="molecule type" value="Genomic_DNA"/>
</dbReference>
<keyword evidence="10" id="KW-1185">Reference proteome</keyword>
<keyword evidence="4 5" id="KW-0472">Membrane</keyword>
<feature type="domain" description="EF-hand" evidence="6">
    <location>
        <begin position="187"/>
        <end position="222"/>
    </location>
</feature>
<evidence type="ECO:0000313" key="7">
    <source>
        <dbReference type="EMBL" id="AES59271.1"/>
    </source>
</evidence>
<keyword evidence="4" id="KW-0479">Metal-binding</keyword>
<evidence type="ECO:0000256" key="4">
    <source>
        <dbReference type="RuleBase" id="RU369080"/>
    </source>
</evidence>
<reference evidence="7 10" key="1">
    <citation type="journal article" date="2011" name="Nature">
        <title>The Medicago genome provides insight into the evolution of rhizobial symbioses.</title>
        <authorList>
            <person name="Young N.D."/>
            <person name="Debelle F."/>
            <person name="Oldroyd G.E."/>
            <person name="Geurts R."/>
            <person name="Cannon S.B."/>
            <person name="Udvardi M.K."/>
            <person name="Benedito V.A."/>
            <person name="Mayer K.F."/>
            <person name="Gouzy J."/>
            <person name="Schoof H."/>
            <person name="Van de Peer Y."/>
            <person name="Proost S."/>
            <person name="Cook D.R."/>
            <person name="Meyers B.C."/>
            <person name="Spannagl M."/>
            <person name="Cheung F."/>
            <person name="De Mita S."/>
            <person name="Krishnakumar V."/>
            <person name="Gundlach H."/>
            <person name="Zhou S."/>
            <person name="Mudge J."/>
            <person name="Bharti A.K."/>
            <person name="Murray J.D."/>
            <person name="Naoumkina M.A."/>
            <person name="Rosen B."/>
            <person name="Silverstein K.A."/>
            <person name="Tang H."/>
            <person name="Rombauts S."/>
            <person name="Zhao P.X."/>
            <person name="Zhou P."/>
            <person name="Barbe V."/>
            <person name="Bardou P."/>
            <person name="Bechner M."/>
            <person name="Bellec A."/>
            <person name="Berger A."/>
            <person name="Berges H."/>
            <person name="Bidwell S."/>
            <person name="Bisseling T."/>
            <person name="Choisne N."/>
            <person name="Couloux A."/>
            <person name="Denny R."/>
            <person name="Deshpande S."/>
            <person name="Dai X."/>
            <person name="Doyle J.J."/>
            <person name="Dudez A.M."/>
            <person name="Farmer A.D."/>
            <person name="Fouteau S."/>
            <person name="Franken C."/>
            <person name="Gibelin C."/>
            <person name="Gish J."/>
            <person name="Goldstein S."/>
            <person name="Gonzalez A.J."/>
            <person name="Green P.J."/>
            <person name="Hallab A."/>
            <person name="Hartog M."/>
            <person name="Hua A."/>
            <person name="Humphray S.J."/>
            <person name="Jeong D.H."/>
            <person name="Jing Y."/>
            <person name="Jocker A."/>
            <person name="Kenton S.M."/>
            <person name="Kim D.J."/>
            <person name="Klee K."/>
            <person name="Lai H."/>
            <person name="Lang C."/>
            <person name="Lin S."/>
            <person name="Macmil S.L."/>
            <person name="Magdelenat G."/>
            <person name="Matthews L."/>
            <person name="McCorrison J."/>
            <person name="Monaghan E.L."/>
            <person name="Mun J.H."/>
            <person name="Najar F.Z."/>
            <person name="Nicholson C."/>
            <person name="Noirot C."/>
            <person name="O'Bleness M."/>
            <person name="Paule C.R."/>
            <person name="Poulain J."/>
            <person name="Prion F."/>
            <person name="Qin B."/>
            <person name="Qu C."/>
            <person name="Retzel E.F."/>
            <person name="Riddle C."/>
            <person name="Sallet E."/>
            <person name="Samain S."/>
            <person name="Samson N."/>
            <person name="Sanders I."/>
            <person name="Saurat O."/>
            <person name="Scarpelli C."/>
            <person name="Schiex T."/>
            <person name="Segurens B."/>
            <person name="Severin A.J."/>
            <person name="Sherrier D.J."/>
            <person name="Shi R."/>
            <person name="Sims S."/>
            <person name="Singer S.R."/>
            <person name="Sinharoy S."/>
            <person name="Sterck L."/>
            <person name="Viollet A."/>
            <person name="Wang B.B."/>
            <person name="Wang K."/>
            <person name="Wang M."/>
            <person name="Wang X."/>
            <person name="Warfsmann J."/>
            <person name="Weissenbach J."/>
            <person name="White D.D."/>
            <person name="White J.D."/>
            <person name="Wiley G.B."/>
            <person name="Wincker P."/>
            <person name="Xing Y."/>
            <person name="Yang L."/>
            <person name="Yao Z."/>
            <person name="Ying F."/>
            <person name="Zhai J."/>
            <person name="Zhou L."/>
            <person name="Zuber A."/>
            <person name="Denarie J."/>
            <person name="Dixon R.A."/>
            <person name="May G.D."/>
            <person name="Schwartz D.C."/>
            <person name="Rogers J."/>
            <person name="Quetier F."/>
            <person name="Town C.D."/>
            <person name="Roe B.A."/>
        </authorList>
    </citation>
    <scope>NUCLEOTIDE SEQUENCE [LARGE SCALE GENOMIC DNA]</scope>
    <source>
        <strain evidence="7">A17</strain>
        <strain evidence="9 10">cv. Jemalong A17</strain>
    </source>
</reference>
<dbReference type="InterPro" id="IPR045198">
    <property type="entry name" value="CNBL1-10"/>
</dbReference>
<dbReference type="GO" id="GO:0043266">
    <property type="term" value="P:regulation of potassium ion transport"/>
    <property type="evidence" value="ECO:0007669"/>
    <property type="project" value="EnsemblPlants"/>
</dbReference>
<dbReference type="PRINTS" id="PR00450">
    <property type="entry name" value="RECOVERIN"/>
</dbReference>
<protein>
    <recommendedName>
        <fullName evidence="4">Calcineurin B-like protein</fullName>
    </recommendedName>
</protein>
<feature type="domain" description="EF-hand" evidence="6">
    <location>
        <begin position="143"/>
        <end position="178"/>
    </location>
</feature>
<name>G7IB87_MEDTR</name>
<reference evidence="8" key="4">
    <citation type="journal article" date="2018" name="Nat. Plants">
        <title>Whole-genome landscape of Medicago truncatula symbiotic genes.</title>
        <authorList>
            <person name="Pecrix Y."/>
            <person name="Gamas P."/>
            <person name="Carrere S."/>
        </authorList>
    </citation>
    <scope>NUCLEOTIDE SEQUENCE</scope>
    <source>
        <tissue evidence="8">Leaves</tissue>
    </source>
</reference>
<dbReference type="FunFam" id="1.10.238.10:FF:000073">
    <property type="entry name" value="calcineurin B-like protein 3"/>
    <property type="match status" value="1"/>
</dbReference>
<dbReference type="Gramene" id="rna571">
    <property type="protein sequence ID" value="RHN77146.1"/>
    <property type="gene ID" value="gene571"/>
</dbReference>
<evidence type="ECO:0000313" key="9">
    <source>
        <dbReference type="EnsemblPlants" id="AES59271"/>
    </source>
</evidence>
<dbReference type="OrthoDB" id="191686at2759"/>
<dbReference type="GO" id="GO:0005509">
    <property type="term" value="F:calcium ion binding"/>
    <property type="evidence" value="ECO:0007669"/>
    <property type="project" value="UniProtKB-UniRule"/>
</dbReference>
<dbReference type="InterPro" id="IPR018247">
    <property type="entry name" value="EF_Hand_1_Ca_BS"/>
</dbReference>
<reference evidence="7 10" key="2">
    <citation type="journal article" date="2014" name="BMC Genomics">
        <title>An improved genome release (version Mt4.0) for the model legume Medicago truncatula.</title>
        <authorList>
            <person name="Tang H."/>
            <person name="Krishnakumar V."/>
            <person name="Bidwell S."/>
            <person name="Rosen B."/>
            <person name="Chan A."/>
            <person name="Zhou S."/>
            <person name="Gentzbittel L."/>
            <person name="Childs K.L."/>
            <person name="Yandell M."/>
            <person name="Gundlach H."/>
            <person name="Mayer K.F."/>
            <person name="Schwartz D.C."/>
            <person name="Town C.D."/>
        </authorList>
    </citation>
    <scope>GENOME REANNOTATION</scope>
    <source>
        <strain evidence="9 10">cv. Jemalong A17</strain>
    </source>
</reference>
<evidence type="ECO:0000256" key="2">
    <source>
        <dbReference type="ARBA" id="ARBA00022837"/>
    </source>
</evidence>
<comment type="subcellular location">
    <subcellularLocation>
        <location evidence="4">Membrane</location>
    </subcellularLocation>
</comment>
<dbReference type="PROSITE" id="PS00018">
    <property type="entry name" value="EF_HAND_1"/>
    <property type="match status" value="1"/>
</dbReference>
<dbReference type="InterPro" id="IPR011992">
    <property type="entry name" value="EF-hand-dom_pair"/>
</dbReference>
<dbReference type="Proteomes" id="UP000265566">
    <property type="component" value="Chromosome 1"/>
</dbReference>
<comment type="function">
    <text evidence="4">Acts as a calcium sensor. CBL proteins interact with CIPK serine-threonine protein kinases. Binding of a CBL protein to the regulatory NAF domain of a CIPK protein lead to the activation of the kinase in a calcium-dependent manner.</text>
</comment>
<dbReference type="CDD" id="cd00051">
    <property type="entry name" value="EFh"/>
    <property type="match status" value="2"/>
</dbReference>
<dbReference type="GO" id="GO:0042538">
    <property type="term" value="P:hyperosmotic salinity response"/>
    <property type="evidence" value="ECO:0007669"/>
    <property type="project" value="EnsemblPlants"/>
</dbReference>
<dbReference type="GO" id="GO:0009705">
    <property type="term" value="C:plant-type vacuole membrane"/>
    <property type="evidence" value="ECO:0007669"/>
    <property type="project" value="EnsemblPlants"/>
</dbReference>
<sequence>MPTHSPDVSTGIGECFYAALMPLIAVFEVLVFAVTGCFNSHLPNFHTQKSAYTAKDFIRLAQETRFTVNEVEALHELFKKISSSVIDDGLIHKVELQLALFQTPNGENLFLDRVFDIFDEKRNGVIEFDEFVHALSVFHPYAPMDEKIDFAFKLYDLRQTGFIEPEEVKQMVIAILMESEMNLSDDLLEAIVDKTIADVDQDNDGKISKEDWKFFVSRNPSLLKNMTLPYLKDITTAFPSFIFKSEAGN</sequence>
<dbReference type="Pfam" id="PF13499">
    <property type="entry name" value="EF-hand_7"/>
    <property type="match status" value="1"/>
</dbReference>
<reference evidence="9" key="3">
    <citation type="submission" date="2015-04" db="UniProtKB">
        <authorList>
            <consortium name="EnsemblPlants"/>
        </authorList>
    </citation>
    <scope>IDENTIFICATION</scope>
    <source>
        <strain evidence="9">cv. Jemalong A17</strain>
    </source>
</reference>
<keyword evidence="5" id="KW-0812">Transmembrane</keyword>
<keyword evidence="2 4" id="KW-0106">Calcium</keyword>
<dbReference type="Gene3D" id="1.10.238.10">
    <property type="entry name" value="EF-hand"/>
    <property type="match status" value="1"/>
</dbReference>
<dbReference type="InterPro" id="IPR002048">
    <property type="entry name" value="EF_hand_dom"/>
</dbReference>
<gene>
    <name evidence="9" type="primary">11412551</name>
    <name evidence="7" type="ordered locus">MTR_1g016430</name>
    <name evidence="8" type="ORF">MtrunA17_Chr1g0151621</name>
</gene>
<dbReference type="ExpressionAtlas" id="G7IB87">
    <property type="expression patterns" value="differential"/>
</dbReference>
<feature type="domain" description="EF-hand" evidence="6">
    <location>
        <begin position="106"/>
        <end position="141"/>
    </location>
</feature>
<comment type="subunit">
    <text evidence="4">Homodimer. Interacts with CIPK.</text>
</comment>
<feature type="transmembrane region" description="Helical" evidence="5">
    <location>
        <begin position="16"/>
        <end position="38"/>
    </location>
</feature>
<dbReference type="SMART" id="SM00054">
    <property type="entry name" value="EFh"/>
    <property type="match status" value="3"/>
</dbReference>
<dbReference type="EMBL" id="PSQE01000001">
    <property type="protein sequence ID" value="RHN77146.1"/>
    <property type="molecule type" value="Genomic_DNA"/>
</dbReference>
<evidence type="ECO:0000313" key="8">
    <source>
        <dbReference type="EMBL" id="RHN77146.1"/>
    </source>
</evidence>
<dbReference type="Pfam" id="PF13202">
    <property type="entry name" value="EF-hand_5"/>
    <property type="match status" value="1"/>
</dbReference>
<dbReference type="GO" id="GO:0019722">
    <property type="term" value="P:calcium-mediated signaling"/>
    <property type="evidence" value="ECO:0007669"/>
    <property type="project" value="UniProtKB-UniRule"/>
</dbReference>
<organism evidence="7 10">
    <name type="scientific">Medicago truncatula</name>
    <name type="common">Barrel medic</name>
    <name type="synonym">Medicago tribuloides</name>
    <dbReference type="NCBI Taxonomy" id="3880"/>
    <lineage>
        <taxon>Eukaryota</taxon>
        <taxon>Viridiplantae</taxon>
        <taxon>Streptophyta</taxon>
        <taxon>Embryophyta</taxon>
        <taxon>Tracheophyta</taxon>
        <taxon>Spermatophyta</taxon>
        <taxon>Magnoliopsida</taxon>
        <taxon>eudicotyledons</taxon>
        <taxon>Gunneridae</taxon>
        <taxon>Pentapetalae</taxon>
        <taxon>rosids</taxon>
        <taxon>fabids</taxon>
        <taxon>Fabales</taxon>
        <taxon>Fabaceae</taxon>
        <taxon>Papilionoideae</taxon>
        <taxon>50 kb inversion clade</taxon>
        <taxon>NPAAA clade</taxon>
        <taxon>Hologalegina</taxon>
        <taxon>IRL clade</taxon>
        <taxon>Trifolieae</taxon>
        <taxon>Medicago</taxon>
    </lineage>
</organism>
<proteinExistence type="inferred from homology"/>
<dbReference type="GO" id="GO:0005886">
    <property type="term" value="C:plasma membrane"/>
    <property type="evidence" value="ECO:0007669"/>
    <property type="project" value="EnsemblPlants"/>
</dbReference>
<dbReference type="EnsemblPlants" id="AES59271">
    <property type="protein sequence ID" value="AES59271"/>
    <property type="gene ID" value="MTR_1g016430"/>
</dbReference>
<dbReference type="GO" id="GO:0019900">
    <property type="term" value="F:kinase binding"/>
    <property type="evidence" value="ECO:0007669"/>
    <property type="project" value="UniProtKB-UniRule"/>
</dbReference>
<dbReference type="GO" id="GO:0050801">
    <property type="term" value="P:monoatomic ion homeostasis"/>
    <property type="evidence" value="ECO:0007669"/>
    <property type="project" value="EnsemblPlants"/>
</dbReference>
<dbReference type="PANTHER" id="PTHR23056:SF26">
    <property type="entry name" value="CALCINEURIN B-LIKE PROTEIN 10"/>
    <property type="match status" value="1"/>
</dbReference>
<dbReference type="AlphaFoldDB" id="G7IB87"/>
<evidence type="ECO:0000313" key="10">
    <source>
        <dbReference type="Proteomes" id="UP000002051"/>
    </source>
</evidence>
<evidence type="ECO:0000256" key="5">
    <source>
        <dbReference type="SAM" id="Phobius"/>
    </source>
</evidence>
<evidence type="ECO:0000256" key="3">
    <source>
        <dbReference type="ARBA" id="ARBA00023774"/>
    </source>
</evidence>
<evidence type="ECO:0000256" key="1">
    <source>
        <dbReference type="ARBA" id="ARBA00022737"/>
    </source>
</evidence>
<accession>G7IB87</accession>
<keyword evidence="5" id="KW-1133">Transmembrane helix</keyword>
<dbReference type="SUPFAM" id="SSF47473">
    <property type="entry name" value="EF-hand"/>
    <property type="match status" value="1"/>
</dbReference>
<comment type="similarity">
    <text evidence="3 4">Belongs to the calcineurin regulatory subunit family.</text>
</comment>
<evidence type="ECO:0000259" key="6">
    <source>
        <dbReference type="PROSITE" id="PS50222"/>
    </source>
</evidence>